<name>A0AAF5Q3J3_WUCBA</name>
<keyword evidence="1" id="KW-1133">Transmembrane helix</keyword>
<organism evidence="2 3">
    <name type="scientific">Wuchereria bancrofti</name>
    <dbReference type="NCBI Taxonomy" id="6293"/>
    <lineage>
        <taxon>Eukaryota</taxon>
        <taxon>Metazoa</taxon>
        <taxon>Ecdysozoa</taxon>
        <taxon>Nematoda</taxon>
        <taxon>Chromadorea</taxon>
        <taxon>Rhabditida</taxon>
        <taxon>Spirurina</taxon>
        <taxon>Spiruromorpha</taxon>
        <taxon>Filarioidea</taxon>
        <taxon>Onchocercidae</taxon>
        <taxon>Wuchereria</taxon>
    </lineage>
</organism>
<accession>A0AAF5Q3J3</accession>
<evidence type="ECO:0000313" key="2">
    <source>
        <dbReference type="Proteomes" id="UP000093561"/>
    </source>
</evidence>
<dbReference type="Proteomes" id="UP000093561">
    <property type="component" value="Unassembled WGS sequence"/>
</dbReference>
<keyword evidence="1" id="KW-0472">Membrane</keyword>
<protein>
    <submittedName>
        <fullName evidence="3">Uncharacterized protein</fullName>
    </submittedName>
</protein>
<feature type="transmembrane region" description="Helical" evidence="1">
    <location>
        <begin position="33"/>
        <end position="52"/>
    </location>
</feature>
<dbReference type="WBParaSite" id="mrna-Wban_10022">
    <property type="protein sequence ID" value="mrna-Wban_10022"/>
    <property type="gene ID" value="Wban_10022"/>
</dbReference>
<reference evidence="2" key="2">
    <citation type="journal article" date="2016" name="Mol. Ecol.">
        <title>Population genomics of the filarial nematode parasite Wuchereria bancrofti from mosquitoes.</title>
        <authorList>
            <person name="Small S.T."/>
            <person name="Reimer L.J."/>
            <person name="Tisch D.J."/>
            <person name="King C.L."/>
            <person name="Christensen B.M."/>
            <person name="Siba P.M."/>
            <person name="Kazura J.W."/>
            <person name="Serre D."/>
            <person name="Zimmerman P.A."/>
        </authorList>
    </citation>
    <scope>NUCLEOTIDE SEQUENCE</scope>
    <source>
        <strain evidence="2">pt0022</strain>
    </source>
</reference>
<reference evidence="2" key="1">
    <citation type="submission" date="2015-03" db="EMBL/GenBank/DDBJ databases">
        <title>Wuchereria bancrofti Genome Sequencing Papua New Guinea Strain.</title>
        <authorList>
            <person name="Small S.T."/>
            <person name="Serre D."/>
            <person name="Zimmerman P.A."/>
        </authorList>
    </citation>
    <scope>NUCLEOTIDE SEQUENCE [LARGE SCALE GENOMIC DNA]</scope>
    <source>
        <strain evidence="2">pt0022</strain>
    </source>
</reference>
<sequence length="71" mass="8401">MDFGWIYELPILSTIDADFESLMKTKNQRRYEHLKWMVSIIGVAVYLFISILSKYDLEYQLAALLPKVWGK</sequence>
<dbReference type="AlphaFoldDB" id="A0AAF5Q3J3"/>
<proteinExistence type="predicted"/>
<keyword evidence="1" id="KW-0812">Transmembrane</keyword>
<evidence type="ECO:0000313" key="3">
    <source>
        <dbReference type="WBParaSite" id="mrna-Wban_10022"/>
    </source>
</evidence>
<evidence type="ECO:0000256" key="1">
    <source>
        <dbReference type="SAM" id="Phobius"/>
    </source>
</evidence>
<reference evidence="3" key="3">
    <citation type="submission" date="2024-02" db="UniProtKB">
        <authorList>
            <consortium name="WormBaseParasite"/>
        </authorList>
    </citation>
    <scope>IDENTIFICATION</scope>
    <source>
        <strain evidence="3">pt0022</strain>
    </source>
</reference>